<keyword evidence="6" id="KW-1185">Reference proteome</keyword>
<dbReference type="InterPro" id="IPR055166">
    <property type="entry name" value="Transc_reg_Sar_Rot_HTH"/>
</dbReference>
<feature type="domain" description="HTH marR-type" evidence="4">
    <location>
        <begin position="11"/>
        <end position="147"/>
    </location>
</feature>
<dbReference type="InterPro" id="IPR000835">
    <property type="entry name" value="HTH_MarR-typ"/>
</dbReference>
<reference evidence="6" key="2">
    <citation type="submission" date="2015-05" db="EMBL/GenBank/DDBJ databases">
        <title>Complete genome sequence of Corynebacterium mustelae DSM 45274, isolated from various tissues of a male ferret with lethal sepsis.</title>
        <authorList>
            <person name="Ruckert C."/>
            <person name="Albersmeier A."/>
            <person name="Winkler A."/>
            <person name="Tauch A."/>
        </authorList>
    </citation>
    <scope>NUCLEOTIDE SEQUENCE [LARGE SCALE GENOMIC DNA]</scope>
    <source>
        <strain evidence="6">DSM 45274</strain>
    </source>
</reference>
<dbReference type="AlphaFoldDB" id="A0A0G3GYF8"/>
<evidence type="ECO:0000256" key="1">
    <source>
        <dbReference type="ARBA" id="ARBA00023015"/>
    </source>
</evidence>
<dbReference type="InterPro" id="IPR036388">
    <property type="entry name" value="WH-like_DNA-bd_sf"/>
</dbReference>
<protein>
    <submittedName>
        <fullName evidence="5">Transcriptional regulator</fullName>
    </submittedName>
</protein>
<dbReference type="EMBL" id="CP011542">
    <property type="protein sequence ID" value="AKK05590.1"/>
    <property type="molecule type" value="Genomic_DNA"/>
</dbReference>
<evidence type="ECO:0000259" key="4">
    <source>
        <dbReference type="PROSITE" id="PS50995"/>
    </source>
</evidence>
<dbReference type="STRING" id="571915.CMUST_06270"/>
<reference evidence="5 6" key="1">
    <citation type="journal article" date="2015" name="Genome Announc.">
        <title>Complete Genome Sequence of the Type Strain Corynebacterium mustelae DSM 45274, Isolated from Various Tissues of a Male Ferret with Lethal Sepsis.</title>
        <authorList>
            <person name="Ruckert C."/>
            <person name="Eimer J."/>
            <person name="Winkler A."/>
            <person name="Tauch A."/>
        </authorList>
    </citation>
    <scope>NUCLEOTIDE SEQUENCE [LARGE SCALE GENOMIC DNA]</scope>
    <source>
        <strain evidence="5 6">DSM 45274</strain>
    </source>
</reference>
<dbReference type="OrthoDB" id="8635520at2"/>
<dbReference type="PATRIC" id="fig|571915.4.peg.1332"/>
<dbReference type="Proteomes" id="UP000035199">
    <property type="component" value="Chromosome"/>
</dbReference>
<evidence type="ECO:0000313" key="5">
    <source>
        <dbReference type="EMBL" id="AKK05590.1"/>
    </source>
</evidence>
<evidence type="ECO:0000256" key="2">
    <source>
        <dbReference type="ARBA" id="ARBA00023125"/>
    </source>
</evidence>
<accession>A0A0G3GYF8</accession>
<dbReference type="GO" id="GO:0003700">
    <property type="term" value="F:DNA-binding transcription factor activity"/>
    <property type="evidence" value="ECO:0007669"/>
    <property type="project" value="InterPro"/>
</dbReference>
<keyword evidence="2" id="KW-0238">DNA-binding</keyword>
<dbReference type="PANTHER" id="PTHR33164">
    <property type="entry name" value="TRANSCRIPTIONAL REGULATOR, MARR FAMILY"/>
    <property type="match status" value="1"/>
</dbReference>
<dbReference type="KEGG" id="cmv:CMUST_06270"/>
<evidence type="ECO:0000256" key="3">
    <source>
        <dbReference type="ARBA" id="ARBA00023163"/>
    </source>
</evidence>
<gene>
    <name evidence="5" type="ORF">CMUST_06270</name>
</gene>
<evidence type="ECO:0000313" key="6">
    <source>
        <dbReference type="Proteomes" id="UP000035199"/>
    </source>
</evidence>
<dbReference type="SUPFAM" id="SSF46785">
    <property type="entry name" value="Winged helix' DNA-binding domain"/>
    <property type="match status" value="1"/>
</dbReference>
<dbReference type="RefSeq" id="WP_047261769.1">
    <property type="nucleotide sequence ID" value="NZ_CP011542.1"/>
</dbReference>
<keyword evidence="1" id="KW-0805">Transcription regulation</keyword>
<sequence length="156" mass="18120">MTTPRWLTDDEQQFWRLMLAAIRKVEHHIENILQDGAGLTTSEFAVLVCLSESPDKEIRLRDLCADLDWDRSRTSHQVTRMEKRGLVTKQRCIGDARGIIIELTEEGERRIREAAPFHVESVREIVFDSLNNELKEPVAEFLQNILEQPVGRPRNE</sequence>
<dbReference type="InterPro" id="IPR039422">
    <property type="entry name" value="MarR/SlyA-like"/>
</dbReference>
<keyword evidence="3" id="KW-0804">Transcription</keyword>
<proteinExistence type="predicted"/>
<dbReference type="PANTHER" id="PTHR33164:SF99">
    <property type="entry name" value="MARR FAMILY REGULATORY PROTEIN"/>
    <property type="match status" value="1"/>
</dbReference>
<dbReference type="Gene3D" id="1.10.10.10">
    <property type="entry name" value="Winged helix-like DNA-binding domain superfamily/Winged helix DNA-binding domain"/>
    <property type="match status" value="1"/>
</dbReference>
<name>A0A0G3GYF8_9CORY</name>
<dbReference type="InterPro" id="IPR036390">
    <property type="entry name" value="WH_DNA-bd_sf"/>
</dbReference>
<dbReference type="PROSITE" id="PS50995">
    <property type="entry name" value="HTH_MARR_2"/>
    <property type="match status" value="1"/>
</dbReference>
<dbReference type="Pfam" id="PF22381">
    <property type="entry name" value="Staph_reg_Sar_Rot"/>
    <property type="match status" value="1"/>
</dbReference>
<dbReference type="SMART" id="SM00347">
    <property type="entry name" value="HTH_MARR"/>
    <property type="match status" value="1"/>
</dbReference>
<dbReference type="GO" id="GO:0006950">
    <property type="term" value="P:response to stress"/>
    <property type="evidence" value="ECO:0007669"/>
    <property type="project" value="TreeGrafter"/>
</dbReference>
<organism evidence="5 6">
    <name type="scientific">Corynebacterium mustelae</name>
    <dbReference type="NCBI Taxonomy" id="571915"/>
    <lineage>
        <taxon>Bacteria</taxon>
        <taxon>Bacillati</taxon>
        <taxon>Actinomycetota</taxon>
        <taxon>Actinomycetes</taxon>
        <taxon>Mycobacteriales</taxon>
        <taxon>Corynebacteriaceae</taxon>
        <taxon>Corynebacterium</taxon>
    </lineage>
</organism>